<organism evidence="1 2">
    <name type="scientific">Nocardia acididurans</name>
    <dbReference type="NCBI Taxonomy" id="2802282"/>
    <lineage>
        <taxon>Bacteria</taxon>
        <taxon>Bacillati</taxon>
        <taxon>Actinomycetota</taxon>
        <taxon>Actinomycetes</taxon>
        <taxon>Mycobacteriales</taxon>
        <taxon>Nocardiaceae</taxon>
        <taxon>Nocardia</taxon>
    </lineage>
</organism>
<evidence type="ECO:0000313" key="2">
    <source>
        <dbReference type="Proteomes" id="UP000602198"/>
    </source>
</evidence>
<dbReference type="EMBL" id="JAERRJ010000016">
    <property type="protein sequence ID" value="MBL1079352.1"/>
    <property type="molecule type" value="Genomic_DNA"/>
</dbReference>
<proteinExistence type="predicted"/>
<dbReference type="RefSeq" id="WP_201955604.1">
    <property type="nucleotide sequence ID" value="NZ_JAERRJ010000016.1"/>
</dbReference>
<dbReference type="Proteomes" id="UP000602198">
    <property type="component" value="Unassembled WGS sequence"/>
</dbReference>
<gene>
    <name evidence="1" type="ORF">JK358_33600</name>
</gene>
<accession>A0ABS1MFE8</accession>
<keyword evidence="2" id="KW-1185">Reference proteome</keyword>
<evidence type="ECO:0000313" key="1">
    <source>
        <dbReference type="EMBL" id="MBL1079352.1"/>
    </source>
</evidence>
<comment type="caution">
    <text evidence="1">The sequence shown here is derived from an EMBL/GenBank/DDBJ whole genome shotgun (WGS) entry which is preliminary data.</text>
</comment>
<sequence length="101" mass="11400">MGGNGGDRLLAEADMGRLRDQWREVQTRFVDDPQDAVTKADQLVDNTIQQLTQSCAQRREDLSQRWSRGESADTEALRQALRGYRDLFDQLVGTASAARNM</sequence>
<evidence type="ECO:0008006" key="3">
    <source>
        <dbReference type="Google" id="ProtNLM"/>
    </source>
</evidence>
<name>A0ABS1MFE8_9NOCA</name>
<protein>
    <recommendedName>
        <fullName evidence="3">WXG100 family type VII secretion target</fullName>
    </recommendedName>
</protein>
<reference evidence="1 2" key="1">
    <citation type="submission" date="2021-01" db="EMBL/GenBank/DDBJ databases">
        <title>WGS of actinomycetes isolated from Thailand.</title>
        <authorList>
            <person name="Thawai C."/>
        </authorList>
    </citation>
    <scope>NUCLEOTIDE SEQUENCE [LARGE SCALE GENOMIC DNA]</scope>
    <source>
        <strain evidence="1 2">LPG 2</strain>
    </source>
</reference>